<dbReference type="Pfam" id="PF03486">
    <property type="entry name" value="HI0933_like"/>
    <property type="match status" value="1"/>
</dbReference>
<sequence>MISPAGYAIWASMEFETLIIGAGAAGMMCAAHAGPGVLIIDHAKAPGEKIRISGGGRCNFTNLHASPQNFISQNKHFCKSALGRYTQWDFIDLVDQHGIAWHEKTLGQLFCDHSAKEIIAMLRAEMDKAGAQLWLQTEVGEISHNGSRFSIALQREGQTRQITAGNLVVACGGKSIPKMGATGLGYQIATQFGLPVITPRPGLVPLMFSDEKFKPLAGVATPARVHAGDTSFDEAILFTHRGLSGPAVLQASSYWREGETIKINLIAGGDLMPALQGQRQTDGRKALTTVLSQHLPARLVDHLSQEIALTGNIADQSDATLAALCDHLSDWTLTPAGSEGYRTAEVTLGGVDTDALSSKTMQSKTVPGLYFIGECVDVTGWLGGYNFQWAWSSGWAAGQAIAAS</sequence>
<dbReference type="SUPFAM" id="SSF51905">
    <property type="entry name" value="FAD/NAD(P)-binding domain"/>
    <property type="match status" value="1"/>
</dbReference>
<dbReference type="InterPro" id="IPR004792">
    <property type="entry name" value="BaiN-like"/>
</dbReference>
<dbReference type="Gene3D" id="2.40.30.10">
    <property type="entry name" value="Translation factors"/>
    <property type="match status" value="1"/>
</dbReference>
<evidence type="ECO:0000256" key="2">
    <source>
        <dbReference type="ARBA" id="ARBA00022630"/>
    </source>
</evidence>
<dbReference type="SUPFAM" id="SSF160996">
    <property type="entry name" value="HI0933 insert domain-like"/>
    <property type="match status" value="1"/>
</dbReference>
<dbReference type="NCBIfam" id="TIGR00275">
    <property type="entry name" value="aminoacetone oxidase family FAD-binding enzyme"/>
    <property type="match status" value="1"/>
</dbReference>
<gene>
    <name evidence="6" type="ORF">BC777_0154</name>
</gene>
<dbReference type="InterPro" id="IPR055178">
    <property type="entry name" value="RsdA/BaiN/AoA(So)-like_dom"/>
</dbReference>
<accession>A0A2M8WK88</accession>
<dbReference type="Pfam" id="PF22780">
    <property type="entry name" value="HI0933_like_1st"/>
    <property type="match status" value="1"/>
</dbReference>
<protein>
    <submittedName>
        <fullName evidence="6">Uncharacterized protein</fullName>
    </submittedName>
</protein>
<evidence type="ECO:0000313" key="6">
    <source>
        <dbReference type="EMBL" id="PJI91328.1"/>
    </source>
</evidence>
<name>A0A2M8WK88_9RHOB</name>
<comment type="caution">
    <text evidence="6">The sequence shown here is derived from an EMBL/GenBank/DDBJ whole genome shotgun (WGS) entry which is preliminary data.</text>
</comment>
<keyword evidence="3" id="KW-0274">FAD</keyword>
<evidence type="ECO:0000259" key="5">
    <source>
        <dbReference type="Pfam" id="PF22780"/>
    </source>
</evidence>
<dbReference type="EMBL" id="PGTY01000001">
    <property type="protein sequence ID" value="PJI91328.1"/>
    <property type="molecule type" value="Genomic_DNA"/>
</dbReference>
<evidence type="ECO:0000256" key="1">
    <source>
        <dbReference type="ARBA" id="ARBA00001974"/>
    </source>
</evidence>
<dbReference type="PANTHER" id="PTHR42887">
    <property type="entry name" value="OS12G0638800 PROTEIN"/>
    <property type="match status" value="1"/>
</dbReference>
<feature type="domain" description="RsdA/BaiN/AoA(So)-like insert" evidence="5">
    <location>
        <begin position="200"/>
        <end position="346"/>
    </location>
</feature>
<evidence type="ECO:0000256" key="3">
    <source>
        <dbReference type="ARBA" id="ARBA00022827"/>
    </source>
</evidence>
<dbReference type="Proteomes" id="UP000228531">
    <property type="component" value="Unassembled WGS sequence"/>
</dbReference>
<evidence type="ECO:0000313" key="7">
    <source>
        <dbReference type="Proteomes" id="UP000228531"/>
    </source>
</evidence>
<reference evidence="6 7" key="1">
    <citation type="submission" date="2017-11" db="EMBL/GenBank/DDBJ databases">
        <title>Genomic Encyclopedia of Archaeal and Bacterial Type Strains, Phase II (KMG-II): From Individual Species to Whole Genera.</title>
        <authorList>
            <person name="Goeker M."/>
        </authorList>
    </citation>
    <scope>NUCLEOTIDE SEQUENCE [LARGE SCALE GENOMIC DNA]</scope>
    <source>
        <strain evidence="6 7">DSM 29128</strain>
    </source>
</reference>
<feature type="domain" description="RsdA/BaiN/AoA(So)-like Rossmann fold-like" evidence="4">
    <location>
        <begin position="16"/>
        <end position="399"/>
    </location>
</feature>
<keyword evidence="2" id="KW-0285">Flavoprotein</keyword>
<keyword evidence="7" id="KW-1185">Reference proteome</keyword>
<comment type="cofactor">
    <cofactor evidence="1">
        <name>FAD</name>
        <dbReference type="ChEBI" id="CHEBI:57692"/>
    </cofactor>
</comment>
<dbReference type="Gene3D" id="1.10.8.260">
    <property type="entry name" value="HI0933 insert domain-like"/>
    <property type="match status" value="1"/>
</dbReference>
<dbReference type="PANTHER" id="PTHR42887:SF2">
    <property type="entry name" value="OS12G0638800 PROTEIN"/>
    <property type="match status" value="1"/>
</dbReference>
<evidence type="ECO:0000259" key="4">
    <source>
        <dbReference type="Pfam" id="PF03486"/>
    </source>
</evidence>
<organism evidence="6 7">
    <name type="scientific">Yoonia maricola</name>
    <dbReference type="NCBI Taxonomy" id="420999"/>
    <lineage>
        <taxon>Bacteria</taxon>
        <taxon>Pseudomonadati</taxon>
        <taxon>Pseudomonadota</taxon>
        <taxon>Alphaproteobacteria</taxon>
        <taxon>Rhodobacterales</taxon>
        <taxon>Paracoccaceae</taxon>
        <taxon>Yoonia</taxon>
    </lineage>
</organism>
<proteinExistence type="predicted"/>
<dbReference type="Gene3D" id="3.50.50.60">
    <property type="entry name" value="FAD/NAD(P)-binding domain"/>
    <property type="match status" value="1"/>
</dbReference>
<dbReference type="AlphaFoldDB" id="A0A2M8WK88"/>
<dbReference type="InterPro" id="IPR036188">
    <property type="entry name" value="FAD/NAD-bd_sf"/>
</dbReference>
<dbReference type="InterPro" id="IPR057661">
    <property type="entry name" value="RsdA/BaiN/AoA(So)_Rossmann"/>
</dbReference>
<dbReference type="InterPro" id="IPR023166">
    <property type="entry name" value="BaiN-like_dom_sf"/>
</dbReference>